<dbReference type="GO" id="GO:0006006">
    <property type="term" value="P:glucose metabolic process"/>
    <property type="evidence" value="ECO:0007669"/>
    <property type="project" value="UniProtKB-KW"/>
</dbReference>
<keyword evidence="4" id="KW-0328">Glycosyltransferase</keyword>
<keyword evidence="5 9" id="KW-0808">Transferase</keyword>
<comment type="caution">
    <text evidence="9">The sequence shown here is derived from an EMBL/GenBank/DDBJ whole genome shotgun (WGS) entry which is preliminary data.</text>
</comment>
<evidence type="ECO:0000256" key="6">
    <source>
        <dbReference type="ARBA" id="ARBA00023277"/>
    </source>
</evidence>
<dbReference type="PANTHER" id="PTHR47779:SF1">
    <property type="entry name" value="SYNTHASE (CCG-9), PUTATIVE (AFU_ORTHOLOGUE AFUA_3G12100)-RELATED"/>
    <property type="match status" value="1"/>
</dbReference>
<protein>
    <submittedName>
        <fullName evidence="9">Glycosyl transferase group 1</fullName>
    </submittedName>
</protein>
<comment type="similarity">
    <text evidence="1">Belongs to the glycosyltransferase group 1 family. Glycosyltransferase 4 subfamily.</text>
</comment>
<feature type="domain" description="Glycosyl transferase family 1" evidence="7">
    <location>
        <begin position="406"/>
        <end position="578"/>
    </location>
</feature>
<evidence type="ECO:0000256" key="5">
    <source>
        <dbReference type="ARBA" id="ARBA00022679"/>
    </source>
</evidence>
<organism evidence="9 10">
    <name type="scientific">Cordyceps fumosorosea (strain ARSEF 2679)</name>
    <name type="common">Isaria fumosorosea</name>
    <dbReference type="NCBI Taxonomy" id="1081104"/>
    <lineage>
        <taxon>Eukaryota</taxon>
        <taxon>Fungi</taxon>
        <taxon>Dikarya</taxon>
        <taxon>Ascomycota</taxon>
        <taxon>Pezizomycotina</taxon>
        <taxon>Sordariomycetes</taxon>
        <taxon>Hypocreomycetidae</taxon>
        <taxon>Hypocreales</taxon>
        <taxon>Cordycipitaceae</taxon>
        <taxon>Cordyceps</taxon>
    </lineage>
</organism>
<feature type="domain" description="Trehalose synthase N-terminal" evidence="8">
    <location>
        <begin position="185"/>
        <end position="346"/>
    </location>
</feature>
<dbReference type="InterPro" id="IPR052078">
    <property type="entry name" value="Trehalose_Metab_GTase"/>
</dbReference>
<dbReference type="EMBL" id="AZHB01000011">
    <property type="protein sequence ID" value="OAA63147.1"/>
    <property type="molecule type" value="Genomic_DNA"/>
</dbReference>
<evidence type="ECO:0000256" key="1">
    <source>
        <dbReference type="ARBA" id="ARBA00009481"/>
    </source>
</evidence>
<dbReference type="GeneID" id="30021315"/>
<dbReference type="InterPro" id="IPR049438">
    <property type="entry name" value="TreT_GT1"/>
</dbReference>
<evidence type="ECO:0000259" key="7">
    <source>
        <dbReference type="Pfam" id="PF00534"/>
    </source>
</evidence>
<accession>A0A167VZF4</accession>
<dbReference type="InterPro" id="IPR001296">
    <property type="entry name" value="Glyco_trans_1"/>
</dbReference>
<reference evidence="9 10" key="1">
    <citation type="journal article" date="2016" name="Genome Biol. Evol.">
        <title>Divergent and convergent evolution of fungal pathogenicity.</title>
        <authorList>
            <person name="Shang Y."/>
            <person name="Xiao G."/>
            <person name="Zheng P."/>
            <person name="Cen K."/>
            <person name="Zhan S."/>
            <person name="Wang C."/>
        </authorList>
    </citation>
    <scope>NUCLEOTIDE SEQUENCE [LARGE SCALE GENOMIC DNA]</scope>
    <source>
        <strain evidence="9 10">ARSEF 2679</strain>
    </source>
</reference>
<keyword evidence="3" id="KW-0313">Glucose metabolism</keyword>
<evidence type="ECO:0000256" key="3">
    <source>
        <dbReference type="ARBA" id="ARBA00022526"/>
    </source>
</evidence>
<dbReference type="PANTHER" id="PTHR47779">
    <property type="entry name" value="SYNTHASE (CCG-9), PUTATIVE (AFU_ORTHOLOGUE AFUA_3G12100)-RELATED"/>
    <property type="match status" value="1"/>
</dbReference>
<dbReference type="Gene3D" id="3.40.50.2000">
    <property type="entry name" value="Glycogen Phosphorylase B"/>
    <property type="match status" value="2"/>
</dbReference>
<dbReference type="Pfam" id="PF00534">
    <property type="entry name" value="Glycos_transf_1"/>
    <property type="match status" value="1"/>
</dbReference>
<evidence type="ECO:0000256" key="2">
    <source>
        <dbReference type="ARBA" id="ARBA00011738"/>
    </source>
</evidence>
<dbReference type="SUPFAM" id="SSF53756">
    <property type="entry name" value="UDP-Glycosyltransferase/glycogen phosphorylase"/>
    <property type="match status" value="1"/>
</dbReference>
<evidence type="ECO:0000313" key="9">
    <source>
        <dbReference type="EMBL" id="OAA63147.1"/>
    </source>
</evidence>
<evidence type="ECO:0000313" key="10">
    <source>
        <dbReference type="Proteomes" id="UP000076744"/>
    </source>
</evidence>
<gene>
    <name evidence="9" type="ORF">ISF_05023</name>
</gene>
<sequence length="638" mass="70022">MNCTELFIGISAVRTDRGCDVAIAIRDAVYLIDIITWSSAGGNADAIVGEIIGTLRMYNQKHNTKILGAGIPLLVSQNHLLLSSRLWRELDIVPFVIPRRSDRWSSKNNDEQAESMARKCITYFGPSATPALQVGWHGEVDVTAGGRICLSALEDYRKICSEMSWETLKFYADKLKVNGTKVAFFSATPQGGGVALMRHALIRLAALVGLDVKWYVPKPRANVFRITKNMHNVLQGVAAPDQHIPPEDLAAVIQWDRDNAKLYWSDEGGPLQSPEDGGADVIIVDDPQMIALVPIAKKACKERPVLFRLHIQVRSDLVATPGTPQAGVWDFIWSHIREADAFITHPISTFAPQDVPREKLFYLPATSDWLDGLNKGLSDWDTRYYMHKYNTQCYAQGMAGLDWPLDNRKYVIQVARFDPSKGIPIVIDAYAESRRLFTDKRSKPPQLVLCGNGSIDDPDGTTVYSEAVHKIKTEYPSLEGDISVMRLAAGDQLLNVLLANAHVVLQLSTVEGFEVKVTEALHAGRPVIGSRVGGIPLQIEHGLNGYLVEPGDWKTAGARLAALLADDKLHAEMGAAARANISDEVSTVGNAIAWCFLASGFTSGQQHGNGQWVSDLAREAAGKPYEKGENRLPRSLAA</sequence>
<comment type="subunit">
    <text evidence="2">Homodimer.</text>
</comment>
<dbReference type="OrthoDB" id="937291at2759"/>
<evidence type="ECO:0000259" key="8">
    <source>
        <dbReference type="Pfam" id="PF21269"/>
    </source>
</evidence>
<keyword evidence="6" id="KW-0119">Carbohydrate metabolism</keyword>
<evidence type="ECO:0000256" key="4">
    <source>
        <dbReference type="ARBA" id="ARBA00022676"/>
    </source>
</evidence>
<dbReference type="Pfam" id="PF21269">
    <property type="entry name" value="TreT_GT1"/>
    <property type="match status" value="1"/>
</dbReference>
<dbReference type="Proteomes" id="UP000076744">
    <property type="component" value="Unassembled WGS sequence"/>
</dbReference>
<dbReference type="AlphaFoldDB" id="A0A167VZF4"/>
<dbReference type="GO" id="GO:0016757">
    <property type="term" value="F:glycosyltransferase activity"/>
    <property type="evidence" value="ECO:0007669"/>
    <property type="project" value="UniProtKB-KW"/>
</dbReference>
<keyword evidence="10" id="KW-1185">Reference proteome</keyword>
<dbReference type="RefSeq" id="XP_018704354.1">
    <property type="nucleotide sequence ID" value="XM_018848628.1"/>
</dbReference>
<name>A0A167VZF4_CORFA</name>
<proteinExistence type="inferred from homology"/>
<dbReference type="STRING" id="1081104.A0A167VZF4"/>